<dbReference type="GO" id="GO:0050660">
    <property type="term" value="F:flavin adenine dinucleotide binding"/>
    <property type="evidence" value="ECO:0007669"/>
    <property type="project" value="TreeGrafter"/>
</dbReference>
<accession>A0A7X6N204</accession>
<keyword evidence="3" id="KW-1185">Reference proteome</keyword>
<protein>
    <submittedName>
        <fullName evidence="2">NAD(P)-binding domain-containing protein</fullName>
    </submittedName>
</protein>
<sequence length="362" mass="41121">MERKIKIVVIGAGAAGIGFAKALQQYGEQDYLVIEQDAIGSSFARWHTHTHFISPSFTSNQLEMIDLNAVSPDSSPATCTHCEHPHGYDYCQYLQTLAHDAQLKIQEHTTVVDITKLSDDWYHVQLSTGETVITKYVIFALGDFYHPTTGNIKGNEHGIHYRDFDMMQPHMEAEQVIIGGNEAAFDTAIQLAQRGIKTTIYATQNNFNLTESDPSKRLSTYTYERFMQYEALITIKTGYWLTEIQTSSGEYTLHFKNGLTHLITHCPILATGFNINHNPLVQQWFASTEQNVVLDENDGSTLAPNMFMIGPAVHFQDTILCFIYKFRQRFAPIIELIFKREGQVVPPAAHDLYLRNKMFLQV</sequence>
<dbReference type="PANTHER" id="PTHR43539:SF89">
    <property type="entry name" value="NAD(P)-BINDING DOMAIN-CONTAINING PROTEIN"/>
    <property type="match status" value="1"/>
</dbReference>
<dbReference type="Gene3D" id="3.50.50.60">
    <property type="entry name" value="FAD/NAD(P)-binding domain"/>
    <property type="match status" value="2"/>
</dbReference>
<dbReference type="Pfam" id="PF13738">
    <property type="entry name" value="Pyr_redox_3"/>
    <property type="match status" value="1"/>
</dbReference>
<dbReference type="Proteomes" id="UP000549765">
    <property type="component" value="Unassembled WGS sequence"/>
</dbReference>
<dbReference type="SUPFAM" id="SSF51905">
    <property type="entry name" value="FAD/NAD(P)-binding domain"/>
    <property type="match status" value="1"/>
</dbReference>
<reference evidence="2 3" key="1">
    <citation type="submission" date="2020-04" db="EMBL/GenBank/DDBJ databases">
        <title>MicrobeNet Type strains.</title>
        <authorList>
            <person name="Nicholson A.C."/>
        </authorList>
    </citation>
    <scope>NUCLEOTIDE SEQUENCE [LARGE SCALE GENOMIC DNA]</scope>
    <source>
        <strain evidence="2 3">CCUG 61472</strain>
    </source>
</reference>
<evidence type="ECO:0000313" key="2">
    <source>
        <dbReference type="EMBL" id="NKZ23625.1"/>
    </source>
</evidence>
<evidence type="ECO:0000313" key="3">
    <source>
        <dbReference type="Proteomes" id="UP000549765"/>
    </source>
</evidence>
<name>A0A7X6N204_9LACO</name>
<dbReference type="PRINTS" id="PR00368">
    <property type="entry name" value="FADPNR"/>
</dbReference>
<dbReference type="InterPro" id="IPR036188">
    <property type="entry name" value="FAD/NAD-bd_sf"/>
</dbReference>
<dbReference type="EMBL" id="JAAXPN010000001">
    <property type="protein sequence ID" value="NKZ23625.1"/>
    <property type="molecule type" value="Genomic_DNA"/>
</dbReference>
<dbReference type="RefSeq" id="WP_168721410.1">
    <property type="nucleotide sequence ID" value="NZ_JAAXPN010000001.1"/>
</dbReference>
<dbReference type="GO" id="GO:0004497">
    <property type="term" value="F:monooxygenase activity"/>
    <property type="evidence" value="ECO:0007669"/>
    <property type="project" value="TreeGrafter"/>
</dbReference>
<evidence type="ECO:0000256" key="1">
    <source>
        <dbReference type="ARBA" id="ARBA00023002"/>
    </source>
</evidence>
<keyword evidence="1" id="KW-0560">Oxidoreductase</keyword>
<organism evidence="2 3">
    <name type="scientific">Periweissella fabalis</name>
    <dbReference type="NCBI Taxonomy" id="1070421"/>
    <lineage>
        <taxon>Bacteria</taxon>
        <taxon>Bacillati</taxon>
        <taxon>Bacillota</taxon>
        <taxon>Bacilli</taxon>
        <taxon>Lactobacillales</taxon>
        <taxon>Lactobacillaceae</taxon>
        <taxon>Periweissella</taxon>
    </lineage>
</organism>
<dbReference type="InterPro" id="IPR050982">
    <property type="entry name" value="Auxin_biosynth/cation_transpt"/>
</dbReference>
<gene>
    <name evidence="2" type="ORF">HF964_02230</name>
</gene>
<proteinExistence type="predicted"/>
<dbReference type="AlphaFoldDB" id="A0A7X6N204"/>
<dbReference type="PANTHER" id="PTHR43539">
    <property type="entry name" value="FLAVIN-BINDING MONOOXYGENASE-LIKE PROTEIN (AFU_ORTHOLOGUE AFUA_4G09220)"/>
    <property type="match status" value="1"/>
</dbReference>
<comment type="caution">
    <text evidence="2">The sequence shown here is derived from an EMBL/GenBank/DDBJ whole genome shotgun (WGS) entry which is preliminary data.</text>
</comment>